<accession>A0A6G1C6T7</accession>
<gene>
    <name evidence="2" type="ORF">E2562_016584</name>
</gene>
<evidence type="ECO:0000313" key="2">
    <source>
        <dbReference type="EMBL" id="KAF0895856.1"/>
    </source>
</evidence>
<comment type="caution">
    <text evidence="2">The sequence shown here is derived from an EMBL/GenBank/DDBJ whole genome shotgun (WGS) entry which is preliminary data.</text>
</comment>
<feature type="region of interest" description="Disordered" evidence="1">
    <location>
        <begin position="1"/>
        <end position="23"/>
    </location>
</feature>
<dbReference type="PANTHER" id="PTHR46816:SF1">
    <property type="entry name" value="TETRATRICOPEPTIDE REPEAT (TPR)-LIKE SUPERFAMILY PROTEIN"/>
    <property type="match status" value="1"/>
</dbReference>
<dbReference type="EMBL" id="SPHZ02000010">
    <property type="protein sequence ID" value="KAF0895856.1"/>
    <property type="molecule type" value="Genomic_DNA"/>
</dbReference>
<keyword evidence="3" id="KW-1185">Reference proteome</keyword>
<dbReference type="PANTHER" id="PTHR46816">
    <property type="entry name" value="OS01G0273500 PROTEIN"/>
    <property type="match status" value="1"/>
</dbReference>
<name>A0A6G1C6T7_9ORYZ</name>
<evidence type="ECO:0000256" key="1">
    <source>
        <dbReference type="SAM" id="MobiDB-lite"/>
    </source>
</evidence>
<protein>
    <submittedName>
        <fullName evidence="2">Uncharacterized protein</fullName>
    </submittedName>
</protein>
<reference evidence="2 3" key="1">
    <citation type="submission" date="2019-11" db="EMBL/GenBank/DDBJ databases">
        <title>Whole genome sequence of Oryza granulata.</title>
        <authorList>
            <person name="Li W."/>
        </authorList>
    </citation>
    <scope>NUCLEOTIDE SEQUENCE [LARGE SCALE GENOMIC DNA]</scope>
    <source>
        <strain evidence="3">cv. Menghai</strain>
        <tissue evidence="2">Leaf</tissue>
    </source>
</reference>
<dbReference type="AlphaFoldDB" id="A0A6G1C6T7"/>
<evidence type="ECO:0000313" key="3">
    <source>
        <dbReference type="Proteomes" id="UP000479710"/>
    </source>
</evidence>
<proteinExistence type="predicted"/>
<organism evidence="2 3">
    <name type="scientific">Oryza meyeriana var. granulata</name>
    <dbReference type="NCBI Taxonomy" id="110450"/>
    <lineage>
        <taxon>Eukaryota</taxon>
        <taxon>Viridiplantae</taxon>
        <taxon>Streptophyta</taxon>
        <taxon>Embryophyta</taxon>
        <taxon>Tracheophyta</taxon>
        <taxon>Spermatophyta</taxon>
        <taxon>Magnoliopsida</taxon>
        <taxon>Liliopsida</taxon>
        <taxon>Poales</taxon>
        <taxon>Poaceae</taxon>
        <taxon>BOP clade</taxon>
        <taxon>Oryzoideae</taxon>
        <taxon>Oryzeae</taxon>
        <taxon>Oryzinae</taxon>
        <taxon>Oryza</taxon>
        <taxon>Oryza meyeriana</taxon>
    </lineage>
</organism>
<dbReference type="Proteomes" id="UP000479710">
    <property type="component" value="Unassembled WGS sequence"/>
</dbReference>
<sequence length="139" mass="14895">MANAFSVPVSRRASESGSASGTAGIDAESASQLLAHVKLLLRRGAAMLAVLDAGLAAETVRHFSKVLDARTRSRPLAYGRAEAFRSTGEQPTALSGLTRRSFRRCGRVCAPTAFHLGQIGITRGILDRHVFPFSSLDWK</sequence>